<keyword evidence="9" id="KW-1185">Reference proteome</keyword>
<dbReference type="EMBL" id="KV454011">
    <property type="protein sequence ID" value="ODV97736.1"/>
    <property type="molecule type" value="Genomic_DNA"/>
</dbReference>
<dbReference type="PANTHER" id="PTHR13230">
    <property type="entry name" value="GENERAL TRANSCRIPTION FACTOR IIIC, POLYPEPTIDE 5"/>
    <property type="match status" value="1"/>
</dbReference>
<dbReference type="STRING" id="669874.A0A1E4U158"/>
<organism evidence="8 9">
    <name type="scientific">Pachysolen tannophilus NRRL Y-2460</name>
    <dbReference type="NCBI Taxonomy" id="669874"/>
    <lineage>
        <taxon>Eukaryota</taxon>
        <taxon>Fungi</taxon>
        <taxon>Dikarya</taxon>
        <taxon>Ascomycota</taxon>
        <taxon>Saccharomycotina</taxon>
        <taxon>Pichiomycetes</taxon>
        <taxon>Pachysolenaceae</taxon>
        <taxon>Pachysolen</taxon>
    </lineage>
</organism>
<dbReference type="GO" id="GO:0001003">
    <property type="term" value="F:RNA polymerase III type 2 promoter sequence-specific DNA binding"/>
    <property type="evidence" value="ECO:0007669"/>
    <property type="project" value="TreeGrafter"/>
</dbReference>
<feature type="compositionally biased region" description="Low complexity" evidence="5">
    <location>
        <begin position="481"/>
        <end position="490"/>
    </location>
</feature>
<sequence>MPKQHQKDNRKLAKTYSLDIPHYSSVEFPLNVVNNDKAVELIGGKSKINKSIVEDNIPLELRLRPDDAYQHPINSSLATNENLLVKIKLPKGELNKYNNDISKAIMNNKNNFELEPVGLVNKNFKFRGIADFQIYTKSSEFISNDLNKILSSYDFHDVVDFTDSLVTEGKNKKIDAKSNLDLPPLPVYAKVNVPFHYNYNSNKSSSTVMQENGRIKLINKKVPSKIYSIFVNIDDPTPTSPIPNLVSQLREMEKIVKDQFENPTIKNFYIKNTFNYQLIECIKFVRKLFDIKPIWIRKHLNYLIPENWRNVTKYALPHVSYSMKKGPWRQTYIKYGVDPKSNSMYLSYQTENFRVQKDSNDNNIESKSMIAYLESADDIEVNESFLSKIPDEYFFDGQISPVMMTFQIGDIRDPLIKKILQNVEPNTKVDVNNGWLDSITLGKIRTIIRYKLLQLNSNRPIDQSKLTSLIDNVKAEEVDNNESIEANNNNDDADGNVDEEEEAEEDDQQEEFTSPFKKADVDNKLDEDDILNRLSKYHAADISNIVGLLKQEDLMDINAGVSTI</sequence>
<dbReference type="GO" id="GO:0005634">
    <property type="term" value="C:nucleus"/>
    <property type="evidence" value="ECO:0007669"/>
    <property type="project" value="UniProtKB-SubCell"/>
</dbReference>
<dbReference type="InterPro" id="IPR041499">
    <property type="entry name" value="Tfc1/Sfc1_N"/>
</dbReference>
<evidence type="ECO:0000256" key="2">
    <source>
        <dbReference type="ARBA" id="ARBA00023125"/>
    </source>
</evidence>
<comment type="subcellular location">
    <subcellularLocation>
        <location evidence="1">Nucleus</location>
    </subcellularLocation>
</comment>
<dbReference type="InterPro" id="IPR042536">
    <property type="entry name" value="TFIIIC_tauA_Sfc1"/>
</dbReference>
<evidence type="ECO:0000313" key="9">
    <source>
        <dbReference type="Proteomes" id="UP000094236"/>
    </source>
</evidence>
<keyword evidence="4" id="KW-0539">Nucleus</keyword>
<dbReference type="GO" id="GO:0000127">
    <property type="term" value="C:transcription factor TFIIIC complex"/>
    <property type="evidence" value="ECO:0007669"/>
    <property type="project" value="InterPro"/>
</dbReference>
<protein>
    <recommendedName>
        <fullName evidence="10">Transcription factor IIIC subunit 5 HTH domain-containing protein</fullName>
    </recommendedName>
</protein>
<dbReference type="GO" id="GO:0006384">
    <property type="term" value="P:transcription initiation at RNA polymerase III promoter"/>
    <property type="evidence" value="ECO:0007669"/>
    <property type="project" value="InterPro"/>
</dbReference>
<feature type="domain" description="Transcription factor IIIC subunit Tfc1/Sfc1 triple barrel" evidence="7">
    <location>
        <begin position="25"/>
        <end position="134"/>
    </location>
</feature>
<dbReference type="GO" id="GO:0001002">
    <property type="term" value="F:RNA polymerase III type 1 promoter sequence-specific DNA binding"/>
    <property type="evidence" value="ECO:0007669"/>
    <property type="project" value="TreeGrafter"/>
</dbReference>
<dbReference type="Proteomes" id="UP000094236">
    <property type="component" value="Unassembled WGS sequence"/>
</dbReference>
<evidence type="ECO:0000256" key="1">
    <source>
        <dbReference type="ARBA" id="ARBA00004123"/>
    </source>
</evidence>
<keyword evidence="3" id="KW-0804">Transcription</keyword>
<feature type="domain" description="Transcription factor IIIC subunit 5 HTH" evidence="6">
    <location>
        <begin position="183"/>
        <end position="354"/>
    </location>
</feature>
<evidence type="ECO:0000256" key="5">
    <source>
        <dbReference type="SAM" id="MobiDB-lite"/>
    </source>
</evidence>
<evidence type="ECO:0000259" key="6">
    <source>
        <dbReference type="Pfam" id="PF09734"/>
    </source>
</evidence>
<dbReference type="Gene3D" id="3.30.200.160">
    <property type="entry name" value="TFIIIC, subcomplex tauA, subunit Sfc1, barrel domain"/>
    <property type="match status" value="1"/>
</dbReference>
<evidence type="ECO:0000313" key="8">
    <source>
        <dbReference type="EMBL" id="ODV97736.1"/>
    </source>
</evidence>
<dbReference type="AlphaFoldDB" id="A0A1E4U158"/>
<keyword evidence="2" id="KW-0238">DNA-binding</keyword>
<dbReference type="InterPro" id="IPR019136">
    <property type="entry name" value="TF_IIIC_su-5_HTH"/>
</dbReference>
<dbReference type="InterPro" id="IPR040454">
    <property type="entry name" value="TF_IIIC_Tfc1/Sfc1"/>
</dbReference>
<evidence type="ECO:0008006" key="10">
    <source>
        <dbReference type="Google" id="ProtNLM"/>
    </source>
</evidence>
<dbReference type="OrthoDB" id="5598268at2759"/>
<dbReference type="Pfam" id="PF09734">
    <property type="entry name" value="Tau95"/>
    <property type="match status" value="1"/>
</dbReference>
<evidence type="ECO:0000256" key="3">
    <source>
        <dbReference type="ARBA" id="ARBA00023163"/>
    </source>
</evidence>
<name>A0A1E4U158_PACTA</name>
<reference evidence="9" key="1">
    <citation type="submission" date="2016-05" db="EMBL/GenBank/DDBJ databases">
        <title>Comparative genomics of biotechnologically important yeasts.</title>
        <authorList>
            <consortium name="DOE Joint Genome Institute"/>
            <person name="Riley R."/>
            <person name="Haridas S."/>
            <person name="Wolfe K.H."/>
            <person name="Lopes M.R."/>
            <person name="Hittinger C.T."/>
            <person name="Goker M."/>
            <person name="Salamov A."/>
            <person name="Wisecaver J."/>
            <person name="Long T.M."/>
            <person name="Aerts A.L."/>
            <person name="Barry K."/>
            <person name="Choi C."/>
            <person name="Clum A."/>
            <person name="Coughlan A.Y."/>
            <person name="Deshpande S."/>
            <person name="Douglass A.P."/>
            <person name="Hanson S.J."/>
            <person name="Klenk H.-P."/>
            <person name="Labutti K."/>
            <person name="Lapidus A."/>
            <person name="Lindquist E."/>
            <person name="Lipzen A."/>
            <person name="Meier-Kolthoff J.P."/>
            <person name="Ohm R.A."/>
            <person name="Otillar R.P."/>
            <person name="Pangilinan J."/>
            <person name="Peng Y."/>
            <person name="Rokas A."/>
            <person name="Rosa C.A."/>
            <person name="Scheuner C."/>
            <person name="Sibirny A.A."/>
            <person name="Slot J.C."/>
            <person name="Stielow J.B."/>
            <person name="Sun H."/>
            <person name="Kurtzman C.P."/>
            <person name="Blackwell M."/>
            <person name="Grigoriev I.V."/>
            <person name="Jeffries T.W."/>
        </authorList>
    </citation>
    <scope>NUCLEOTIDE SEQUENCE [LARGE SCALE GENOMIC DNA]</scope>
    <source>
        <strain evidence="9">NRRL Y-2460</strain>
    </source>
</reference>
<dbReference type="Pfam" id="PF17682">
    <property type="entry name" value="Tau95_N"/>
    <property type="match status" value="1"/>
</dbReference>
<feature type="region of interest" description="Disordered" evidence="5">
    <location>
        <begin position="477"/>
        <end position="520"/>
    </location>
</feature>
<proteinExistence type="predicted"/>
<dbReference type="PANTHER" id="PTHR13230:SF5">
    <property type="entry name" value="GENERAL TRANSCRIPTION FACTOR 3C POLYPEPTIDE 5"/>
    <property type="match status" value="1"/>
</dbReference>
<gene>
    <name evidence="8" type="ORF">PACTADRAFT_31169</name>
</gene>
<accession>A0A1E4U158</accession>
<feature type="compositionally biased region" description="Acidic residues" evidence="5">
    <location>
        <begin position="491"/>
        <end position="510"/>
    </location>
</feature>
<evidence type="ECO:0000256" key="4">
    <source>
        <dbReference type="ARBA" id="ARBA00023242"/>
    </source>
</evidence>
<evidence type="ECO:0000259" key="7">
    <source>
        <dbReference type="Pfam" id="PF17682"/>
    </source>
</evidence>